<evidence type="ECO:0000313" key="4">
    <source>
        <dbReference type="EMBL" id="CAA6830878.1"/>
    </source>
</evidence>
<accession>A0A6S6UFT1</accession>
<dbReference type="Pfam" id="PF13549">
    <property type="entry name" value="ATP-grasp_5"/>
    <property type="match status" value="1"/>
</dbReference>
<dbReference type="EMBL" id="CACVAT010000643">
    <property type="protein sequence ID" value="CAA6830878.1"/>
    <property type="molecule type" value="Genomic_DNA"/>
</dbReference>
<proteinExistence type="predicted"/>
<evidence type="ECO:0000259" key="3">
    <source>
        <dbReference type="PROSITE" id="PS50975"/>
    </source>
</evidence>
<dbReference type="AlphaFoldDB" id="A0A6S6UFT1"/>
<organism evidence="4">
    <name type="scientific">uncultured Thiotrichaceae bacterium</name>
    <dbReference type="NCBI Taxonomy" id="298394"/>
    <lineage>
        <taxon>Bacteria</taxon>
        <taxon>Pseudomonadati</taxon>
        <taxon>Pseudomonadota</taxon>
        <taxon>Gammaproteobacteria</taxon>
        <taxon>Thiotrichales</taxon>
        <taxon>Thiotrichaceae</taxon>
        <taxon>environmental samples</taxon>
    </lineage>
</organism>
<dbReference type="Gene3D" id="3.30.470.20">
    <property type="entry name" value="ATP-grasp fold, B domain"/>
    <property type="match status" value="1"/>
</dbReference>
<protein>
    <submittedName>
        <fullName evidence="4">Cyanophycin synthetase</fullName>
    </submittedName>
</protein>
<dbReference type="PANTHER" id="PTHR21621:SF0">
    <property type="entry name" value="BETA-CITRYLGLUTAMATE SYNTHASE B-RELATED"/>
    <property type="match status" value="1"/>
</dbReference>
<dbReference type="GO" id="GO:0005524">
    <property type="term" value="F:ATP binding"/>
    <property type="evidence" value="ECO:0007669"/>
    <property type="project" value="UniProtKB-UniRule"/>
</dbReference>
<gene>
    <name evidence="4" type="ORF">HELGO_WM27404</name>
</gene>
<dbReference type="Gene3D" id="3.30.1490.20">
    <property type="entry name" value="ATP-grasp fold, A domain"/>
    <property type="match status" value="1"/>
</dbReference>
<dbReference type="GO" id="GO:0046872">
    <property type="term" value="F:metal ion binding"/>
    <property type="evidence" value="ECO:0007669"/>
    <property type="project" value="InterPro"/>
</dbReference>
<reference evidence="4" key="1">
    <citation type="submission" date="2020-01" db="EMBL/GenBank/DDBJ databases">
        <authorList>
            <person name="Meier V. D."/>
            <person name="Meier V D."/>
        </authorList>
    </citation>
    <scope>NUCLEOTIDE SEQUENCE</scope>
    <source>
        <strain evidence="4">HLG_WM_MAG_09</strain>
    </source>
</reference>
<evidence type="ECO:0000256" key="1">
    <source>
        <dbReference type="ARBA" id="ARBA00023211"/>
    </source>
</evidence>
<keyword evidence="1" id="KW-0464">Manganese</keyword>
<dbReference type="InterPro" id="IPR013815">
    <property type="entry name" value="ATP_grasp_subdomain_1"/>
</dbReference>
<keyword evidence="2" id="KW-0547">Nucleotide-binding</keyword>
<feature type="domain" description="ATP-grasp" evidence="3">
    <location>
        <begin position="225"/>
        <end position="482"/>
    </location>
</feature>
<dbReference type="PANTHER" id="PTHR21621">
    <property type="entry name" value="RIBOSOMAL PROTEIN S6 MODIFICATION PROTEIN"/>
    <property type="match status" value="1"/>
</dbReference>
<sequence>MDSDQGQIKLSSQYHAIPGAAYGISQSVLSGEITINKVNKSAFSQVKAFMAEVLEEPLFDCPYENRNQPFVFHILHWSTLMQQQQEIPVFGNSYLREIRKSDNGSITLFVAMPYSNIKCSVQSLVWIVNQYNHLTRQQEPLLSGNNNAAQSFMILQHSFRKYSVKGVNTFFFLEAAKKLNIPFFEALPGTFRLGTGKYLRYIQSTLTDSTSFFGVKACQNKKQTATLLRQAGLPTPKHKQVRNAEQAVKAAEMLGYPLVIKPADRDRGQGVYINLQDSTTVTEAFNAARKHSPNILLEKHQQGNRYRFTVFNGRVISVFFRLAAGVTGDGINTVEELINIECQSPHLRQHFRRTGKEFLILDKEALSVLADSGLTEKSIPDKGQYVALRKNSNISTEGPFIDFSNKNVHPDNINLAIRAARVLSLDFAGVDFITQRIDKSWLETESIICEVNAKPQIADTITPEQYQGILSELMKGKWRIKAHLLIFHPEISRPSFQEITQITQDLQCNAFSTADGVWVNSTQVTGSFKNSFEAARALFSYEEIDAGIAVMSTAEVLRFGLPIDHYNSIRFFQSKIEYVDIKENMTFKSTYELLEKHSSNVSLL</sequence>
<dbReference type="InterPro" id="IPR011761">
    <property type="entry name" value="ATP-grasp"/>
</dbReference>
<keyword evidence="2" id="KW-0067">ATP-binding</keyword>
<dbReference type="SUPFAM" id="SSF56059">
    <property type="entry name" value="Glutathione synthetase ATP-binding domain-like"/>
    <property type="match status" value="1"/>
</dbReference>
<dbReference type="GO" id="GO:0018169">
    <property type="term" value="F:ribosomal S6-glutamic acid ligase activity"/>
    <property type="evidence" value="ECO:0007669"/>
    <property type="project" value="TreeGrafter"/>
</dbReference>
<dbReference type="GO" id="GO:0009432">
    <property type="term" value="P:SOS response"/>
    <property type="evidence" value="ECO:0007669"/>
    <property type="project" value="TreeGrafter"/>
</dbReference>
<name>A0A6S6UFT1_9GAMM</name>
<dbReference type="PROSITE" id="PS50975">
    <property type="entry name" value="ATP_GRASP"/>
    <property type="match status" value="1"/>
</dbReference>
<evidence type="ECO:0000256" key="2">
    <source>
        <dbReference type="PROSITE-ProRule" id="PRU00409"/>
    </source>
</evidence>
<dbReference type="GO" id="GO:0005737">
    <property type="term" value="C:cytoplasm"/>
    <property type="evidence" value="ECO:0007669"/>
    <property type="project" value="TreeGrafter"/>
</dbReference>